<dbReference type="RefSeq" id="WP_344198551.1">
    <property type="nucleotide sequence ID" value="NZ_BAAAME010000002.1"/>
</dbReference>
<name>A0ABN2JM17_9ACTN</name>
<dbReference type="Proteomes" id="UP001501057">
    <property type="component" value="Unassembled WGS sequence"/>
</dbReference>
<comment type="caution">
    <text evidence="1">The sequence shown here is derived from an EMBL/GenBank/DDBJ whole genome shotgun (WGS) entry which is preliminary data.</text>
</comment>
<keyword evidence="2" id="KW-1185">Reference proteome</keyword>
<gene>
    <name evidence="1" type="ORF">GCM10009710_10850</name>
</gene>
<evidence type="ECO:0000313" key="1">
    <source>
        <dbReference type="EMBL" id="GAA1732034.1"/>
    </source>
</evidence>
<sequence>MASVQADDPQRRADFYRRAGLLTGRTLRSVQYWDVLIEGSKNPRWDFGDWHHVEMGVELETDVGPVTITWSNAFFPYGVDVFDGPMRTHFVGHSLTPIGPALPGRCEGILGTSVRSSSIMWETVSLGPGRLSDGTIVSSESSFDLPLALRLDFDAGHVWFVVANPCPPEMKTAFAPGDEVMVVFTRERLSGLLGIDDGSPPAE</sequence>
<accession>A0ABN2JM17</accession>
<proteinExistence type="predicted"/>
<evidence type="ECO:0000313" key="2">
    <source>
        <dbReference type="Proteomes" id="UP001501057"/>
    </source>
</evidence>
<protein>
    <submittedName>
        <fullName evidence="1">Uncharacterized protein</fullName>
    </submittedName>
</protein>
<reference evidence="1 2" key="1">
    <citation type="journal article" date="2019" name="Int. J. Syst. Evol. Microbiol.">
        <title>The Global Catalogue of Microorganisms (GCM) 10K type strain sequencing project: providing services to taxonomists for standard genome sequencing and annotation.</title>
        <authorList>
            <consortium name="The Broad Institute Genomics Platform"/>
            <consortium name="The Broad Institute Genome Sequencing Center for Infectious Disease"/>
            <person name="Wu L."/>
            <person name="Ma J."/>
        </authorList>
    </citation>
    <scope>NUCLEOTIDE SEQUENCE [LARGE SCALE GENOMIC DNA]</scope>
    <source>
        <strain evidence="1 2">JCM 13518</strain>
    </source>
</reference>
<organism evidence="1 2">
    <name type="scientific">Aeromicrobium alkaliterrae</name>
    <dbReference type="NCBI Taxonomy" id="302168"/>
    <lineage>
        <taxon>Bacteria</taxon>
        <taxon>Bacillati</taxon>
        <taxon>Actinomycetota</taxon>
        <taxon>Actinomycetes</taxon>
        <taxon>Propionibacteriales</taxon>
        <taxon>Nocardioidaceae</taxon>
        <taxon>Aeromicrobium</taxon>
    </lineage>
</organism>
<dbReference type="EMBL" id="BAAAME010000002">
    <property type="protein sequence ID" value="GAA1732034.1"/>
    <property type="molecule type" value="Genomic_DNA"/>
</dbReference>